<dbReference type="InterPro" id="IPR017437">
    <property type="entry name" value="ATP-NAD_kinase_PpnK-typ_C"/>
</dbReference>
<evidence type="ECO:0000256" key="4">
    <source>
        <dbReference type="ARBA" id="ARBA00022777"/>
    </source>
</evidence>
<accession>A0A382CCX6</accession>
<dbReference type="HAMAP" id="MF_00361">
    <property type="entry name" value="NAD_kinase"/>
    <property type="match status" value="1"/>
</dbReference>
<dbReference type="InterPro" id="IPR002504">
    <property type="entry name" value="NADK"/>
</dbReference>
<evidence type="ECO:0000256" key="6">
    <source>
        <dbReference type="ARBA" id="ARBA00022857"/>
    </source>
</evidence>
<dbReference type="InterPro" id="IPR016064">
    <property type="entry name" value="NAD/diacylglycerol_kinase_sf"/>
</dbReference>
<evidence type="ECO:0000256" key="5">
    <source>
        <dbReference type="ARBA" id="ARBA00022840"/>
    </source>
</evidence>
<feature type="non-terminal residue" evidence="8">
    <location>
        <position position="1"/>
    </location>
</feature>
<gene>
    <name evidence="8" type="ORF">METZ01_LOCUS176588</name>
</gene>
<organism evidence="8">
    <name type="scientific">marine metagenome</name>
    <dbReference type="NCBI Taxonomy" id="408172"/>
    <lineage>
        <taxon>unclassified sequences</taxon>
        <taxon>metagenomes</taxon>
        <taxon>ecological metagenomes</taxon>
    </lineage>
</organism>
<dbReference type="GO" id="GO:0005524">
    <property type="term" value="F:ATP binding"/>
    <property type="evidence" value="ECO:0007669"/>
    <property type="project" value="UniProtKB-KW"/>
</dbReference>
<dbReference type="Gene3D" id="2.60.200.30">
    <property type="entry name" value="Probable inorganic polyphosphate/atp-NAD kinase, domain 2"/>
    <property type="match status" value="1"/>
</dbReference>
<keyword evidence="7" id="KW-0520">NAD</keyword>
<evidence type="ECO:0008006" key="9">
    <source>
        <dbReference type="Google" id="ProtNLM"/>
    </source>
</evidence>
<keyword evidence="1" id="KW-0963">Cytoplasm</keyword>
<protein>
    <recommendedName>
        <fullName evidence="9">NAD kinase</fullName>
    </recommendedName>
</protein>
<dbReference type="GO" id="GO:0019674">
    <property type="term" value="P:NAD+ metabolic process"/>
    <property type="evidence" value="ECO:0007669"/>
    <property type="project" value="InterPro"/>
</dbReference>
<dbReference type="SUPFAM" id="SSF111331">
    <property type="entry name" value="NAD kinase/diacylglycerol kinase-like"/>
    <property type="match status" value="1"/>
</dbReference>
<dbReference type="Gene3D" id="3.40.50.10330">
    <property type="entry name" value="Probable inorganic polyphosphate/atp-NAD kinase, domain 1"/>
    <property type="match status" value="1"/>
</dbReference>
<reference evidence="8" key="1">
    <citation type="submission" date="2018-05" db="EMBL/GenBank/DDBJ databases">
        <authorList>
            <person name="Lanie J.A."/>
            <person name="Ng W.-L."/>
            <person name="Kazmierczak K.M."/>
            <person name="Andrzejewski T.M."/>
            <person name="Davidsen T.M."/>
            <person name="Wayne K.J."/>
            <person name="Tettelin H."/>
            <person name="Glass J.I."/>
            <person name="Rusch D."/>
            <person name="Podicherti R."/>
            <person name="Tsui H.-C.T."/>
            <person name="Winkler M.E."/>
        </authorList>
    </citation>
    <scope>NUCLEOTIDE SEQUENCE</scope>
</reference>
<dbReference type="GO" id="GO:0003951">
    <property type="term" value="F:NAD+ kinase activity"/>
    <property type="evidence" value="ECO:0007669"/>
    <property type="project" value="InterPro"/>
</dbReference>
<dbReference type="PANTHER" id="PTHR20275:SF43">
    <property type="entry name" value="BIFUNCTIONAL NADP PHOSPHATASE_NAD KINASE"/>
    <property type="match status" value="1"/>
</dbReference>
<keyword evidence="4" id="KW-0418">Kinase</keyword>
<name>A0A382CCX6_9ZZZZ</name>
<dbReference type="EMBL" id="UINC01033836">
    <property type="protein sequence ID" value="SVB23734.1"/>
    <property type="molecule type" value="Genomic_DNA"/>
</dbReference>
<evidence type="ECO:0000313" key="8">
    <source>
        <dbReference type="EMBL" id="SVB23734.1"/>
    </source>
</evidence>
<sequence>VKFSVVANTQHSGIKKVLTRLIGFLDDFELEEKTAEMVRLKGVILEKLQGDIIISLGGDGTLLYIFSKLNKPIFGINCGGVGFLAEMEHTDDMFTAIKNLEKGDFVRQKLQRIDTYINDNHVGAALNEVVLHSSRVARIQGFEINIDGAIADSFRGDGLIISTPTGSTSYAMSLGAPILYPTMEAHIIVPIAAYRIGARPLVIPSNYEITAKLTGNPEAVMVIDGQEEILVTIDDEIKFKQSSKPVELIRFRDNFFERVRTKLRL</sequence>
<keyword evidence="3" id="KW-0547">Nucleotide-binding</keyword>
<dbReference type="Pfam" id="PF20143">
    <property type="entry name" value="NAD_kinase_C"/>
    <property type="match status" value="1"/>
</dbReference>
<evidence type="ECO:0000256" key="3">
    <source>
        <dbReference type="ARBA" id="ARBA00022741"/>
    </source>
</evidence>
<dbReference type="PANTHER" id="PTHR20275">
    <property type="entry name" value="NAD KINASE"/>
    <property type="match status" value="1"/>
</dbReference>
<dbReference type="AlphaFoldDB" id="A0A382CCX6"/>
<dbReference type="Pfam" id="PF01513">
    <property type="entry name" value="NAD_kinase"/>
    <property type="match status" value="1"/>
</dbReference>
<evidence type="ECO:0000256" key="2">
    <source>
        <dbReference type="ARBA" id="ARBA00022679"/>
    </source>
</evidence>
<proteinExistence type="inferred from homology"/>
<keyword evidence="5" id="KW-0067">ATP-binding</keyword>
<dbReference type="InterPro" id="IPR017438">
    <property type="entry name" value="ATP-NAD_kinase_N"/>
</dbReference>
<dbReference type="GO" id="GO:0006741">
    <property type="term" value="P:NADP+ biosynthetic process"/>
    <property type="evidence" value="ECO:0007669"/>
    <property type="project" value="InterPro"/>
</dbReference>
<keyword evidence="2" id="KW-0808">Transferase</keyword>
<evidence type="ECO:0000256" key="1">
    <source>
        <dbReference type="ARBA" id="ARBA00022490"/>
    </source>
</evidence>
<evidence type="ECO:0000256" key="7">
    <source>
        <dbReference type="ARBA" id="ARBA00023027"/>
    </source>
</evidence>
<keyword evidence="6" id="KW-0521">NADP</keyword>